<organism evidence="2 4">
    <name type="scientific">Phytophthora infestans</name>
    <name type="common">Potato late blight agent</name>
    <name type="synonym">Botrytis infestans</name>
    <dbReference type="NCBI Taxonomy" id="4787"/>
    <lineage>
        <taxon>Eukaryota</taxon>
        <taxon>Sar</taxon>
        <taxon>Stramenopiles</taxon>
        <taxon>Oomycota</taxon>
        <taxon>Peronosporomycetes</taxon>
        <taxon>Peronosporales</taxon>
        <taxon>Peronosporaceae</taxon>
        <taxon>Phytophthora</taxon>
    </lineage>
</organism>
<keyword evidence="1" id="KW-0472">Membrane</keyword>
<keyword evidence="4" id="KW-1185">Reference proteome</keyword>
<accession>A0A833S1U7</accession>
<comment type="caution">
    <text evidence="2">The sequence shown here is derived from an EMBL/GenBank/DDBJ whole genome shotgun (WGS) entry which is preliminary data.</text>
</comment>
<sequence>MDHLDLSKRKNMKSHPQYRLPRLRLHSKKAPLQLEDFDDVRYKMEIVRLRNVSNGFADDRVALLEALFLAVFTLLLLGGCVAVGFTTHLIEYSHVALSWLLPMMLVPLGWVVALFVWERSAISMQRKIAAQ</sequence>
<evidence type="ECO:0000313" key="4">
    <source>
        <dbReference type="Proteomes" id="UP000602510"/>
    </source>
</evidence>
<dbReference type="Proteomes" id="UP000602510">
    <property type="component" value="Unassembled WGS sequence"/>
</dbReference>
<feature type="transmembrane region" description="Helical" evidence="1">
    <location>
        <begin position="66"/>
        <end position="90"/>
    </location>
</feature>
<evidence type="ECO:0000256" key="1">
    <source>
        <dbReference type="SAM" id="Phobius"/>
    </source>
</evidence>
<keyword evidence="1" id="KW-1133">Transmembrane helix</keyword>
<feature type="transmembrane region" description="Helical" evidence="1">
    <location>
        <begin position="96"/>
        <end position="117"/>
    </location>
</feature>
<dbReference type="EMBL" id="JAACNO010000226">
    <property type="protein sequence ID" value="KAF4148767.1"/>
    <property type="molecule type" value="Genomic_DNA"/>
</dbReference>
<evidence type="ECO:0008006" key="5">
    <source>
        <dbReference type="Google" id="ProtNLM"/>
    </source>
</evidence>
<name>A0A833S1U7_PHYIN</name>
<dbReference type="Proteomes" id="UP000704712">
    <property type="component" value="Unassembled WGS sequence"/>
</dbReference>
<protein>
    <recommendedName>
        <fullName evidence="5">Transmembrane protein</fullName>
    </recommendedName>
</protein>
<keyword evidence="1" id="KW-0812">Transmembrane</keyword>
<dbReference type="AlphaFoldDB" id="A0A833S1U7"/>
<reference evidence="2" key="1">
    <citation type="submission" date="2020-04" db="EMBL/GenBank/DDBJ databases">
        <title>Hybrid Assembly of Korean Phytophthora infestans isolates.</title>
        <authorList>
            <person name="Prokchorchik M."/>
            <person name="Lee Y."/>
            <person name="Seo J."/>
            <person name="Cho J.-H."/>
            <person name="Park Y.-E."/>
            <person name="Jang D.-C."/>
            <person name="Im J.-S."/>
            <person name="Choi J.-G."/>
            <person name="Park H.-J."/>
            <person name="Lee G.-B."/>
            <person name="Lee Y.-G."/>
            <person name="Hong S.-Y."/>
            <person name="Cho K."/>
            <person name="Sohn K.H."/>
        </authorList>
    </citation>
    <scope>NUCLEOTIDE SEQUENCE</scope>
    <source>
        <strain evidence="2">KR_1_A1</strain>
        <strain evidence="3">KR_2_A2</strain>
    </source>
</reference>
<proteinExistence type="predicted"/>
<evidence type="ECO:0000313" key="2">
    <source>
        <dbReference type="EMBL" id="KAF4030826.1"/>
    </source>
</evidence>
<evidence type="ECO:0000313" key="3">
    <source>
        <dbReference type="EMBL" id="KAF4148767.1"/>
    </source>
</evidence>
<gene>
    <name evidence="2" type="ORF">GN244_ATG17368</name>
    <name evidence="3" type="ORF">GN958_ATG02047</name>
</gene>
<dbReference type="EMBL" id="WSZM01000630">
    <property type="protein sequence ID" value="KAF4030826.1"/>
    <property type="molecule type" value="Genomic_DNA"/>
</dbReference>